<proteinExistence type="predicted"/>
<sequence>MKQTAVNLLIEKLLPFIDRRQVSDTALHNIVEEHLAMEKEHLYDFYMRGGYNAIFESDTNVEQYYNETFKSE</sequence>
<evidence type="ECO:0000313" key="1">
    <source>
        <dbReference type="EMBL" id="CAB4159446.1"/>
    </source>
</evidence>
<accession>A0A6J5NNY2</accession>
<dbReference type="EMBL" id="LR796670">
    <property type="protein sequence ID" value="CAB4159446.1"/>
    <property type="molecule type" value="Genomic_DNA"/>
</dbReference>
<protein>
    <submittedName>
        <fullName evidence="1">Uncharacterized protein</fullName>
    </submittedName>
</protein>
<reference evidence="1" key="1">
    <citation type="submission" date="2020-04" db="EMBL/GenBank/DDBJ databases">
        <authorList>
            <person name="Chiriac C."/>
            <person name="Salcher M."/>
            <person name="Ghai R."/>
            <person name="Kavagutti S V."/>
        </authorList>
    </citation>
    <scope>NUCLEOTIDE SEQUENCE</scope>
</reference>
<name>A0A6J5NNY2_9CAUD</name>
<gene>
    <name evidence="1" type="ORF">UFOVP699_182</name>
</gene>
<organism evidence="1">
    <name type="scientific">uncultured Caudovirales phage</name>
    <dbReference type="NCBI Taxonomy" id="2100421"/>
    <lineage>
        <taxon>Viruses</taxon>
        <taxon>Duplodnaviria</taxon>
        <taxon>Heunggongvirae</taxon>
        <taxon>Uroviricota</taxon>
        <taxon>Caudoviricetes</taxon>
        <taxon>Peduoviridae</taxon>
        <taxon>Maltschvirus</taxon>
        <taxon>Maltschvirus maltsch</taxon>
    </lineage>
</organism>